<keyword evidence="4" id="KW-1185">Reference proteome</keyword>
<gene>
    <name evidence="3" type="ORF">ACFFR3_38375</name>
</gene>
<organism evidence="3 4">
    <name type="scientific">Nonomuraea salmonea</name>
    <dbReference type="NCBI Taxonomy" id="46181"/>
    <lineage>
        <taxon>Bacteria</taxon>
        <taxon>Bacillati</taxon>
        <taxon>Actinomycetota</taxon>
        <taxon>Actinomycetes</taxon>
        <taxon>Streptosporangiales</taxon>
        <taxon>Streptosporangiaceae</taxon>
        <taxon>Nonomuraea</taxon>
    </lineage>
</organism>
<dbReference type="RefSeq" id="WP_379484728.1">
    <property type="nucleotide sequence ID" value="NZ_JBHMCF010000042.1"/>
</dbReference>
<dbReference type="Gene3D" id="2.160.20.120">
    <property type="match status" value="1"/>
</dbReference>
<evidence type="ECO:0000313" key="3">
    <source>
        <dbReference type="EMBL" id="MFB9475390.1"/>
    </source>
</evidence>
<dbReference type="PROSITE" id="PS51257">
    <property type="entry name" value="PROKAR_LIPOPROTEIN"/>
    <property type="match status" value="1"/>
</dbReference>
<feature type="domain" description="DUF4097" evidence="2">
    <location>
        <begin position="112"/>
        <end position="227"/>
    </location>
</feature>
<evidence type="ECO:0000256" key="1">
    <source>
        <dbReference type="SAM" id="SignalP"/>
    </source>
</evidence>
<feature type="signal peptide" evidence="1">
    <location>
        <begin position="1"/>
        <end position="18"/>
    </location>
</feature>
<dbReference type="EMBL" id="JBHMCF010000042">
    <property type="protein sequence ID" value="MFB9475390.1"/>
    <property type="molecule type" value="Genomic_DNA"/>
</dbReference>
<keyword evidence="1" id="KW-0732">Signal</keyword>
<comment type="caution">
    <text evidence="3">The sequence shown here is derived from an EMBL/GenBank/DDBJ whole genome shotgun (WGS) entry which is preliminary data.</text>
</comment>
<feature type="chain" id="PRO_5047380425" evidence="1">
    <location>
        <begin position="19"/>
        <end position="230"/>
    </location>
</feature>
<dbReference type="Pfam" id="PF13349">
    <property type="entry name" value="DUF4097"/>
    <property type="match status" value="1"/>
</dbReference>
<accession>A0ABV5NYJ9</accession>
<sequence length="230" mass="23725">MKTIAIAGGLLASTLLLAGCGLESLAGPNNEDTVSYEVTDKVATLRLVSRSGDAVVTETGGSGIRVVETLHWRGDDKPQPEHKVDGQELFVTYGCPSEWGSCSVDYKIEVPKGVRLNLEAGSGNLTLRDSTGEIDLNVGSGDVDAAGLAGKKLNGELGSGNIELKYAAAPEDVRLKTGSGDIRLHVPDQAYAVDSEVGSGDLALDVKQDKGASNKISVTAGSGDITVSPS</sequence>
<dbReference type="Proteomes" id="UP001589568">
    <property type="component" value="Unassembled WGS sequence"/>
</dbReference>
<reference evidence="3 4" key="1">
    <citation type="submission" date="2024-09" db="EMBL/GenBank/DDBJ databases">
        <authorList>
            <person name="Sun Q."/>
            <person name="Mori K."/>
        </authorList>
    </citation>
    <scope>NUCLEOTIDE SEQUENCE [LARGE SCALE GENOMIC DNA]</scope>
    <source>
        <strain evidence="3 4">JCM 3324</strain>
    </source>
</reference>
<dbReference type="InterPro" id="IPR025164">
    <property type="entry name" value="Toastrack_DUF4097"/>
</dbReference>
<name>A0ABV5NYJ9_9ACTN</name>
<evidence type="ECO:0000313" key="4">
    <source>
        <dbReference type="Proteomes" id="UP001589568"/>
    </source>
</evidence>
<protein>
    <submittedName>
        <fullName evidence="3">DUF4097 family beta strand repeat-containing protein</fullName>
    </submittedName>
</protein>
<evidence type="ECO:0000259" key="2">
    <source>
        <dbReference type="Pfam" id="PF13349"/>
    </source>
</evidence>
<proteinExistence type="predicted"/>